<sequence>MKAILTLEQMGNETVLVALTLPQSISQQELLYIISSLNSTKFSFHGHMVPILFGKPMKLKTGSYVLRLYGPADLIANKINTIAISIATGISIKPLPSLEPRNFKAVDDLGTNINLHSIQPETNDVRDLIGASYVESTYGITGSGVKIAIVDTGVDYAHPDLQSKLIYYTGTYRTIYGTSASIREPLVLDADESQVILTNSFQANISGYINVGQNYFIVLIPYFMIVQPSYPSYYVGNIPSASGIYKFGMTLEYTVTGIVSVGVVMSDPETPGNYTLLVIDANDNGVFGDSGDINVTYDGSRILYSPALNLSLGVAGGFFYDIWWWFGFPGSFYPGWDLEGNYISIFYDFYGHGTACASAAAGNGRVNGIAKDASIIGVKALWLGDVEIGLLWAAGFDVNNDGNIYYTGKKRADVISNSWGISPFIYDISGFGYDFESMLINAITTPGFLDPSYPGTLVVQAAGNGGPGFGTVTSPGAAVGALTVGASTLWKVFKDYFGYGGYTKDNIIMWSARGPTPMGYIKPDIVSVGAWGITAAPVPIYYVIFGGTSYATPLTAGAAALLIQALRIRLGSLAGSIPPSTLKQILMNTADSLGYMPYDQGAGRVNITRAVQYALGISKELLITSQSVYSMSAAKMSNMWYWTFQDHIPAYFLWWYGVAFSVPNPSLPASFSSQNAYGIYVPDVPKFGRKTFTFMIQNPTSDSATFTVDGVYTMKRVLSPVTLQLKFNMSSSAWIASQWVILSPLDINTGTSILLAEVNAPFKLLDNDNDYIPDFDINVYAYVWINDINGNGVPDRNELAFVNVGYAISNYNSVEISNPRQLLSQFGPNAKLAIRVFIYRHTSTASLINFPATLTISQYMLVKDYAVSVPSVSMALLPGKSVSLSGTIYAYSLAPTTYQSFLKVRATFSDGTSRTYLVPMSYTVYTDMPSSGTLYLNLDTDTSTLMSPSHIRGNNDWGWRYEAGDWRYFYVNVQSPYLAAFEFKASWTYSNTSLITYALGPDGQFAGYIDFGESISYHDYIGGGRFLWTATGGIAGGNRSAITFPSTRYRLINYPTQKPNTGIYTLIVRTGLFDGSANAERFLLTVKPLTITGLPNAMLGPYGTATYTIQLPYSATRYWAFALGPWLPIFVYSYFNANVTPSYYSGFIPPGTTLTFTLKFNNYIYPNRVDISLILVLYMPTSSGLPVYYKDRGCYYFWDALYIFEDWIMSGSQWYWYYYWW</sequence>
<dbReference type="InterPro" id="IPR036852">
    <property type="entry name" value="Peptidase_S8/S53_dom_sf"/>
</dbReference>
<protein>
    <submittedName>
        <fullName evidence="7">S8 family serine peptidase</fullName>
    </submittedName>
</protein>
<dbReference type="GO" id="GO:0008236">
    <property type="term" value="F:serine-type peptidase activity"/>
    <property type="evidence" value="ECO:0007669"/>
    <property type="project" value="UniProtKB-KW"/>
</dbReference>
<evidence type="ECO:0000313" key="8">
    <source>
        <dbReference type="Proteomes" id="UP001529235"/>
    </source>
</evidence>
<dbReference type="EMBL" id="JASNVW010000001">
    <property type="protein sequence ID" value="MDK6027833.1"/>
    <property type="molecule type" value="Genomic_DNA"/>
</dbReference>
<dbReference type="Pfam" id="PF00082">
    <property type="entry name" value="Peptidase_S8"/>
    <property type="match status" value="1"/>
</dbReference>
<dbReference type="PANTHER" id="PTHR43806">
    <property type="entry name" value="PEPTIDASE S8"/>
    <property type="match status" value="1"/>
</dbReference>
<evidence type="ECO:0000256" key="5">
    <source>
        <dbReference type="RuleBase" id="RU003355"/>
    </source>
</evidence>
<evidence type="ECO:0000256" key="2">
    <source>
        <dbReference type="ARBA" id="ARBA00022670"/>
    </source>
</evidence>
<name>A0ABD4Z6U3_9CREN</name>
<dbReference type="PROSITE" id="PS51892">
    <property type="entry name" value="SUBTILASE"/>
    <property type="match status" value="1"/>
</dbReference>
<keyword evidence="2 5" id="KW-0645">Protease</keyword>
<dbReference type="Proteomes" id="UP001529235">
    <property type="component" value="Unassembled WGS sequence"/>
</dbReference>
<feature type="domain" description="Peptidase S8/S53" evidence="6">
    <location>
        <begin position="142"/>
        <end position="595"/>
    </location>
</feature>
<dbReference type="PROSITE" id="PS00137">
    <property type="entry name" value="SUBTILASE_HIS"/>
    <property type="match status" value="1"/>
</dbReference>
<comment type="similarity">
    <text evidence="1 5">Belongs to the peptidase S8 family.</text>
</comment>
<evidence type="ECO:0000313" key="7">
    <source>
        <dbReference type="EMBL" id="MDK6027833.1"/>
    </source>
</evidence>
<dbReference type="InterPro" id="IPR015500">
    <property type="entry name" value="Peptidase_S8_subtilisin-rel"/>
</dbReference>
<accession>A0ABD4Z6U3</accession>
<evidence type="ECO:0000256" key="3">
    <source>
        <dbReference type="ARBA" id="ARBA00022801"/>
    </source>
</evidence>
<dbReference type="GO" id="GO:0006508">
    <property type="term" value="P:proteolysis"/>
    <property type="evidence" value="ECO:0007669"/>
    <property type="project" value="UniProtKB-KW"/>
</dbReference>
<keyword evidence="3 5" id="KW-0378">Hydrolase</keyword>
<dbReference type="PROSITE" id="PS00136">
    <property type="entry name" value="SUBTILASE_ASP"/>
    <property type="match status" value="1"/>
</dbReference>
<keyword evidence="4 5" id="KW-0720">Serine protease</keyword>
<dbReference type="SUPFAM" id="SSF52743">
    <property type="entry name" value="Subtilisin-like"/>
    <property type="match status" value="1"/>
</dbReference>
<organism evidence="7 8">
    <name type="scientific">Ignisphaera cupida</name>
    <dbReference type="NCBI Taxonomy" id="3050454"/>
    <lineage>
        <taxon>Archaea</taxon>
        <taxon>Thermoproteota</taxon>
        <taxon>Thermoprotei</taxon>
        <taxon>Desulfurococcales</taxon>
        <taxon>Desulfurococcaceae</taxon>
        <taxon>Ignisphaera</taxon>
    </lineage>
</organism>
<dbReference type="PRINTS" id="PR00723">
    <property type="entry name" value="SUBTILISIN"/>
</dbReference>
<evidence type="ECO:0000256" key="4">
    <source>
        <dbReference type="ARBA" id="ARBA00022825"/>
    </source>
</evidence>
<keyword evidence="8" id="KW-1185">Reference proteome</keyword>
<gene>
    <name evidence="7" type="ORF">QPL79_00420</name>
</gene>
<dbReference type="Gene3D" id="3.40.50.200">
    <property type="entry name" value="Peptidase S8/S53 domain"/>
    <property type="match status" value="2"/>
</dbReference>
<dbReference type="PANTHER" id="PTHR43806:SF11">
    <property type="entry name" value="CEREVISIN-RELATED"/>
    <property type="match status" value="1"/>
</dbReference>
<proteinExistence type="inferred from homology"/>
<dbReference type="InterPro" id="IPR000209">
    <property type="entry name" value="Peptidase_S8/S53_dom"/>
</dbReference>
<dbReference type="RefSeq" id="WP_285272814.1">
    <property type="nucleotide sequence ID" value="NZ_JASNVW010000001.1"/>
</dbReference>
<dbReference type="AlphaFoldDB" id="A0ABD4Z6U3"/>
<dbReference type="InterPro" id="IPR023828">
    <property type="entry name" value="Peptidase_S8_Ser-AS"/>
</dbReference>
<dbReference type="PROSITE" id="PS00138">
    <property type="entry name" value="SUBTILASE_SER"/>
    <property type="match status" value="1"/>
</dbReference>
<dbReference type="InterPro" id="IPR023827">
    <property type="entry name" value="Peptidase_S8_Asp-AS"/>
</dbReference>
<dbReference type="InterPro" id="IPR022398">
    <property type="entry name" value="Peptidase_S8_His-AS"/>
</dbReference>
<reference evidence="7 8" key="1">
    <citation type="submission" date="2023-05" db="EMBL/GenBank/DDBJ databases">
        <title>A new hyperthermophilic archaea 'Ignisphaera cupida' sp. nov. and description of the family 'Ignisphaeraceae' fam. nov.</title>
        <authorList>
            <person name="Podosokorskaya O.A."/>
            <person name="Elcheninov A.G."/>
            <person name="Klukina A."/>
            <person name="Merkel A.Y."/>
        </authorList>
    </citation>
    <scope>NUCLEOTIDE SEQUENCE [LARGE SCALE GENOMIC DNA]</scope>
    <source>
        <strain evidence="7 8">4213-co</strain>
    </source>
</reference>
<dbReference type="InterPro" id="IPR050131">
    <property type="entry name" value="Peptidase_S8_subtilisin-like"/>
</dbReference>
<comment type="caution">
    <text evidence="7">The sequence shown here is derived from an EMBL/GenBank/DDBJ whole genome shotgun (WGS) entry which is preliminary data.</text>
</comment>
<evidence type="ECO:0000256" key="1">
    <source>
        <dbReference type="ARBA" id="ARBA00011073"/>
    </source>
</evidence>
<evidence type="ECO:0000259" key="6">
    <source>
        <dbReference type="Pfam" id="PF00082"/>
    </source>
</evidence>